<protein>
    <submittedName>
        <fullName evidence="1">Uncharacterized protein</fullName>
    </submittedName>
</protein>
<organism evidence="1 2">
    <name type="scientific">Rhodopseudomonas palustris</name>
    <dbReference type="NCBI Taxonomy" id="1076"/>
    <lineage>
        <taxon>Bacteria</taxon>
        <taxon>Pseudomonadati</taxon>
        <taxon>Pseudomonadota</taxon>
        <taxon>Alphaproteobacteria</taxon>
        <taxon>Hyphomicrobiales</taxon>
        <taxon>Nitrobacteraceae</taxon>
        <taxon>Rhodopseudomonas</taxon>
    </lineage>
</organism>
<evidence type="ECO:0000313" key="2">
    <source>
        <dbReference type="Proteomes" id="UP001163166"/>
    </source>
</evidence>
<sequence length="71" mass="7866">MISAVTIDDLEFEYDDDISSYVSYVGGIDIVIQPLRIGFTAEIIDGIDVNRLGKFPSERWAKLAALKAAMK</sequence>
<proteinExistence type="predicted"/>
<name>A0AAX3E605_RHOPL</name>
<evidence type="ECO:0000313" key="1">
    <source>
        <dbReference type="EMBL" id="UYO41961.1"/>
    </source>
</evidence>
<dbReference type="AlphaFoldDB" id="A0AAX3E605"/>
<gene>
    <name evidence="1" type="ORF">KQX62_11985</name>
</gene>
<dbReference type="Proteomes" id="UP001163166">
    <property type="component" value="Chromosome"/>
</dbReference>
<dbReference type="EMBL" id="CP076676">
    <property type="protein sequence ID" value="UYO41961.1"/>
    <property type="molecule type" value="Genomic_DNA"/>
</dbReference>
<reference evidence="1" key="1">
    <citation type="journal article" date="2022" name="Biol. Control">
        <title>In silico genomic analysis of Rhodopseudomonas palustris strains revealed potential biocontrol agents and crop yield enhancers.</title>
        <authorList>
            <person name="Surachat K."/>
            <person name="Kantachote D."/>
            <person name="Deachamag P."/>
            <person name="Wonglapsuwan M."/>
        </authorList>
    </citation>
    <scope>NUCLEOTIDE SEQUENCE</scope>
    <source>
        <strain evidence="1">TLS06</strain>
    </source>
</reference>
<dbReference type="RefSeq" id="WP_264076589.1">
    <property type="nucleotide sequence ID" value="NZ_CP076676.1"/>
</dbReference>
<accession>A0AAX3E605</accession>